<keyword evidence="1" id="KW-0695">RNA-directed DNA polymerase</keyword>
<protein>
    <submittedName>
        <fullName evidence="1">LINE-1 reverse transcriptase</fullName>
    </submittedName>
</protein>
<proteinExistence type="predicted"/>
<accession>A0A1U7LL97</accession>
<evidence type="ECO:0000313" key="2">
    <source>
        <dbReference type="Proteomes" id="UP000186594"/>
    </source>
</evidence>
<organism evidence="1 2">
    <name type="scientific">Neolecta irregularis (strain DAH-3)</name>
    <dbReference type="NCBI Taxonomy" id="1198029"/>
    <lineage>
        <taxon>Eukaryota</taxon>
        <taxon>Fungi</taxon>
        <taxon>Dikarya</taxon>
        <taxon>Ascomycota</taxon>
        <taxon>Taphrinomycotina</taxon>
        <taxon>Neolectales</taxon>
        <taxon>Neolectaceae</taxon>
        <taxon>Neolecta</taxon>
    </lineage>
</organism>
<keyword evidence="2" id="KW-1185">Reference proteome</keyword>
<dbReference type="EMBL" id="LXFE01001607">
    <property type="protein sequence ID" value="OLL23436.1"/>
    <property type="molecule type" value="Genomic_DNA"/>
</dbReference>
<keyword evidence="1" id="KW-0548">Nucleotidyltransferase</keyword>
<name>A0A1U7LL97_NEOID</name>
<feature type="non-terminal residue" evidence="1">
    <location>
        <position position="227"/>
    </location>
</feature>
<sequence>MINKDHQIQRGRGPWKLNPESLEDKEFITQLENELEKVQEENPIESLKKRKEIIITTAKKWTVKQAKKRKTKEKALKRKILVINQEIQNNTANPSRIRTRDEAEKVLGQWINKNFDLEKTISMGRFKEKSSRYFYQAGKLKTKKQPIKGLRNEQDVYCTREASKRKVAENYYEKLMSKGITMPLAQSEMVSHIKVCITEESQNKITEEITEVELEDHLAKCKNDRAA</sequence>
<keyword evidence="1" id="KW-0808">Transferase</keyword>
<comment type="caution">
    <text evidence="1">The sequence shown here is derived from an EMBL/GenBank/DDBJ whole genome shotgun (WGS) entry which is preliminary data.</text>
</comment>
<evidence type="ECO:0000313" key="1">
    <source>
        <dbReference type="EMBL" id="OLL23436.1"/>
    </source>
</evidence>
<reference evidence="1 2" key="1">
    <citation type="submission" date="2016-04" db="EMBL/GenBank/DDBJ databases">
        <title>Evolutionary innovation and constraint leading to complex multicellularity in the Ascomycota.</title>
        <authorList>
            <person name="Cisse O."/>
            <person name="Nguyen A."/>
            <person name="Hewitt D.A."/>
            <person name="Jedd G."/>
            <person name="Stajich J.E."/>
        </authorList>
    </citation>
    <scope>NUCLEOTIDE SEQUENCE [LARGE SCALE GENOMIC DNA]</scope>
    <source>
        <strain evidence="1 2">DAH-3</strain>
    </source>
</reference>
<dbReference type="GO" id="GO:0003964">
    <property type="term" value="F:RNA-directed DNA polymerase activity"/>
    <property type="evidence" value="ECO:0007669"/>
    <property type="project" value="UniProtKB-KW"/>
</dbReference>
<dbReference type="AlphaFoldDB" id="A0A1U7LL97"/>
<gene>
    <name evidence="1" type="ORF">NEOLI_005319</name>
</gene>
<dbReference type="Proteomes" id="UP000186594">
    <property type="component" value="Unassembled WGS sequence"/>
</dbReference>